<comment type="caution">
    <text evidence="2">The sequence shown here is derived from an EMBL/GenBank/DDBJ whole genome shotgun (WGS) entry which is preliminary data.</text>
</comment>
<reference evidence="2" key="2">
    <citation type="submission" date="2020-09" db="EMBL/GenBank/DDBJ databases">
        <authorList>
            <person name="Sun Q."/>
            <person name="Ohkuma M."/>
        </authorList>
    </citation>
    <scope>NUCLEOTIDE SEQUENCE</scope>
    <source>
        <strain evidence="2">JCM 4988</strain>
    </source>
</reference>
<proteinExistence type="predicted"/>
<evidence type="ECO:0000313" key="2">
    <source>
        <dbReference type="EMBL" id="GGZ19867.1"/>
    </source>
</evidence>
<dbReference type="Proteomes" id="UP000630936">
    <property type="component" value="Unassembled WGS sequence"/>
</dbReference>
<name>A0A918PRW1_9ACTN</name>
<evidence type="ECO:0000313" key="3">
    <source>
        <dbReference type="Proteomes" id="UP000630936"/>
    </source>
</evidence>
<accession>A0A918PRW1</accession>
<organism evidence="2 3">
    <name type="scientific">Streptomyces inusitatus</name>
    <dbReference type="NCBI Taxonomy" id="68221"/>
    <lineage>
        <taxon>Bacteria</taxon>
        <taxon>Bacillati</taxon>
        <taxon>Actinomycetota</taxon>
        <taxon>Actinomycetes</taxon>
        <taxon>Kitasatosporales</taxon>
        <taxon>Streptomycetaceae</taxon>
        <taxon>Streptomyces</taxon>
    </lineage>
</organism>
<keyword evidence="3" id="KW-1185">Reference proteome</keyword>
<sequence length="123" mass="13215">MAAEGFEGSKDFEGFAEDDGLSAARSSDDPDEHPVSASSATAAARDKYGEREWCTDMAVPPVSTPAPPPEESILQMKKNKIFAAARATRQEITRGDFTRRPGPPSGAEHFRRPKSNPPIGLSV</sequence>
<evidence type="ECO:0000256" key="1">
    <source>
        <dbReference type="SAM" id="MobiDB-lite"/>
    </source>
</evidence>
<reference evidence="2" key="1">
    <citation type="journal article" date="2014" name="Int. J. Syst. Evol. Microbiol.">
        <title>Complete genome sequence of Corynebacterium casei LMG S-19264T (=DSM 44701T), isolated from a smear-ripened cheese.</title>
        <authorList>
            <consortium name="US DOE Joint Genome Institute (JGI-PGF)"/>
            <person name="Walter F."/>
            <person name="Albersmeier A."/>
            <person name="Kalinowski J."/>
            <person name="Ruckert C."/>
        </authorList>
    </citation>
    <scope>NUCLEOTIDE SEQUENCE</scope>
    <source>
        <strain evidence="2">JCM 4988</strain>
    </source>
</reference>
<feature type="region of interest" description="Disordered" evidence="1">
    <location>
        <begin position="1"/>
        <end position="51"/>
    </location>
</feature>
<feature type="region of interest" description="Disordered" evidence="1">
    <location>
        <begin position="91"/>
        <end position="123"/>
    </location>
</feature>
<gene>
    <name evidence="2" type="ORF">GCM10010387_11000</name>
</gene>
<dbReference type="AlphaFoldDB" id="A0A918PRW1"/>
<protein>
    <submittedName>
        <fullName evidence="2">Uncharacterized protein</fullName>
    </submittedName>
</protein>
<dbReference type="EMBL" id="BMWG01000002">
    <property type="protein sequence ID" value="GGZ19867.1"/>
    <property type="molecule type" value="Genomic_DNA"/>
</dbReference>